<dbReference type="AlphaFoldDB" id="A0A1Y1VQ19"/>
<keyword evidence="5" id="KW-0663">Pyridoxal phosphate</keyword>
<gene>
    <name evidence="7" type="ORF">DL89DRAFT_298485</name>
</gene>
<evidence type="ECO:0000256" key="4">
    <source>
        <dbReference type="ARBA" id="ARBA00022679"/>
    </source>
</evidence>
<keyword evidence="8" id="KW-1185">Reference proteome</keyword>
<evidence type="ECO:0000313" key="7">
    <source>
        <dbReference type="EMBL" id="ORX63402.1"/>
    </source>
</evidence>
<dbReference type="SUPFAM" id="SSF53383">
    <property type="entry name" value="PLP-dependent transferases"/>
    <property type="match status" value="1"/>
</dbReference>
<comment type="cofactor">
    <cofactor evidence="1">
        <name>pyridoxal 5'-phosphate</name>
        <dbReference type="ChEBI" id="CHEBI:597326"/>
    </cofactor>
</comment>
<feature type="non-terminal residue" evidence="7">
    <location>
        <position position="1"/>
    </location>
</feature>
<evidence type="ECO:0008006" key="9">
    <source>
        <dbReference type="Google" id="ProtNLM"/>
    </source>
</evidence>
<dbReference type="GO" id="GO:0006564">
    <property type="term" value="P:L-serine biosynthetic process"/>
    <property type="evidence" value="ECO:0007669"/>
    <property type="project" value="InterPro"/>
</dbReference>
<comment type="pathway">
    <text evidence="6">Amino-acid biosynthesis.</text>
</comment>
<keyword evidence="4" id="KW-0808">Transferase</keyword>
<dbReference type="OrthoDB" id="1703350at2759"/>
<dbReference type="GeneID" id="63807439"/>
<dbReference type="STRING" id="61395.A0A1Y1VQ19"/>
<comment type="caution">
    <text evidence="7">The sequence shown here is derived from an EMBL/GenBank/DDBJ whole genome shotgun (WGS) entry which is preliminary data.</text>
</comment>
<dbReference type="EMBL" id="MCFD01000209">
    <property type="protein sequence ID" value="ORX63402.1"/>
    <property type="molecule type" value="Genomic_DNA"/>
</dbReference>
<dbReference type="GO" id="GO:0004648">
    <property type="term" value="F:O-phospho-L-serine:2-oxoglutarate aminotransferase activity"/>
    <property type="evidence" value="ECO:0007669"/>
    <property type="project" value="InterPro"/>
</dbReference>
<dbReference type="RefSeq" id="XP_040738932.1">
    <property type="nucleotide sequence ID" value="XM_040890791.1"/>
</dbReference>
<dbReference type="Proteomes" id="UP000193922">
    <property type="component" value="Unassembled WGS sequence"/>
</dbReference>
<dbReference type="InterPro" id="IPR022278">
    <property type="entry name" value="Pser_aminoTfrase"/>
</dbReference>
<keyword evidence="3" id="KW-0028">Amino-acid biosynthesis</keyword>
<evidence type="ECO:0000256" key="1">
    <source>
        <dbReference type="ARBA" id="ARBA00001933"/>
    </source>
</evidence>
<dbReference type="PANTHER" id="PTHR43247:SF1">
    <property type="entry name" value="PHOSPHOSERINE AMINOTRANSFERASE"/>
    <property type="match status" value="1"/>
</dbReference>
<dbReference type="Gene3D" id="3.90.1150.10">
    <property type="entry name" value="Aspartate Aminotransferase, domain 1"/>
    <property type="match status" value="2"/>
</dbReference>
<evidence type="ECO:0000256" key="6">
    <source>
        <dbReference type="ARBA" id="ARBA00029440"/>
    </source>
</evidence>
<reference evidence="7 8" key="1">
    <citation type="submission" date="2016-07" db="EMBL/GenBank/DDBJ databases">
        <title>Pervasive Adenine N6-methylation of Active Genes in Fungi.</title>
        <authorList>
            <consortium name="DOE Joint Genome Institute"/>
            <person name="Mondo S.J."/>
            <person name="Dannebaum R.O."/>
            <person name="Kuo R.C."/>
            <person name="Labutti K."/>
            <person name="Haridas S."/>
            <person name="Kuo A."/>
            <person name="Salamov A."/>
            <person name="Ahrendt S.R."/>
            <person name="Lipzen A."/>
            <person name="Sullivan W."/>
            <person name="Andreopoulos W.B."/>
            <person name="Clum A."/>
            <person name="Lindquist E."/>
            <person name="Daum C."/>
            <person name="Ramamoorthy G.K."/>
            <person name="Gryganskyi A."/>
            <person name="Culley D."/>
            <person name="Magnuson J.K."/>
            <person name="James T.Y."/>
            <person name="O'Malley M.A."/>
            <person name="Stajich J.E."/>
            <person name="Spatafora J.W."/>
            <person name="Visel A."/>
            <person name="Grigoriev I.V."/>
        </authorList>
    </citation>
    <scope>NUCLEOTIDE SEQUENCE [LARGE SCALE GENOMIC DNA]</scope>
    <source>
        <strain evidence="7 8">ATCC 12442</strain>
    </source>
</reference>
<keyword evidence="2" id="KW-0032">Aminotransferase</keyword>
<proteinExistence type="predicted"/>
<accession>A0A1Y1VQ19</accession>
<protein>
    <recommendedName>
        <fullName evidence="9">PLP-dependent transferase</fullName>
    </recommendedName>
</protein>
<dbReference type="GO" id="GO:0005737">
    <property type="term" value="C:cytoplasm"/>
    <property type="evidence" value="ECO:0007669"/>
    <property type="project" value="TreeGrafter"/>
</dbReference>
<dbReference type="PANTHER" id="PTHR43247">
    <property type="entry name" value="PHOSPHOSERINE AMINOTRANSFERASE"/>
    <property type="match status" value="1"/>
</dbReference>
<sequence>WVESLGLEKVEELREERAKLVYDTIDSHPEFFKGPVDKQYRSRMNIVFNLPTKELEAHVGGIRVSLYNAMTIEGAQAVVQFMLSFYEQNRQ</sequence>
<dbReference type="InterPro" id="IPR015422">
    <property type="entry name" value="PyrdxlP-dep_Trfase_small"/>
</dbReference>
<evidence type="ECO:0000256" key="3">
    <source>
        <dbReference type="ARBA" id="ARBA00022605"/>
    </source>
</evidence>
<evidence type="ECO:0000256" key="2">
    <source>
        <dbReference type="ARBA" id="ARBA00022576"/>
    </source>
</evidence>
<evidence type="ECO:0000313" key="8">
    <source>
        <dbReference type="Proteomes" id="UP000193922"/>
    </source>
</evidence>
<evidence type="ECO:0000256" key="5">
    <source>
        <dbReference type="ARBA" id="ARBA00022898"/>
    </source>
</evidence>
<dbReference type="GO" id="GO:0030170">
    <property type="term" value="F:pyridoxal phosphate binding"/>
    <property type="evidence" value="ECO:0007669"/>
    <property type="project" value="TreeGrafter"/>
</dbReference>
<organism evidence="7 8">
    <name type="scientific">Linderina pennispora</name>
    <dbReference type="NCBI Taxonomy" id="61395"/>
    <lineage>
        <taxon>Eukaryota</taxon>
        <taxon>Fungi</taxon>
        <taxon>Fungi incertae sedis</taxon>
        <taxon>Zoopagomycota</taxon>
        <taxon>Kickxellomycotina</taxon>
        <taxon>Kickxellomycetes</taxon>
        <taxon>Kickxellales</taxon>
        <taxon>Kickxellaceae</taxon>
        <taxon>Linderina</taxon>
    </lineage>
</organism>
<dbReference type="InterPro" id="IPR015424">
    <property type="entry name" value="PyrdxlP-dep_Trfase"/>
</dbReference>
<name>A0A1Y1VQ19_9FUNG</name>